<dbReference type="Proteomes" id="UP001194746">
    <property type="component" value="Unassembled WGS sequence"/>
</dbReference>
<dbReference type="InterPro" id="IPR002182">
    <property type="entry name" value="NB-ARC"/>
</dbReference>
<keyword evidence="4" id="KW-1185">Reference proteome</keyword>
<dbReference type="GO" id="GO:0009116">
    <property type="term" value="P:nucleoside metabolic process"/>
    <property type="evidence" value="ECO:0007669"/>
    <property type="project" value="InterPro"/>
</dbReference>
<comment type="caution">
    <text evidence="3">The sequence shown here is derived from an EMBL/GenBank/DDBJ whole genome shotgun (WGS) entry which is preliminary data.</text>
</comment>
<evidence type="ECO:0000256" key="1">
    <source>
        <dbReference type="SAM" id="MobiDB-lite"/>
    </source>
</evidence>
<sequence>MSTAKLMLDEVHSDQPIPKTDPNTYTLGRISSHNVVIVCLPSGVYGTVSAATVMAHTTRTFPSLRFGLMVGIGGGVPSKKSDIRLGDVVVSIPTAASGGVIQYDYGKAIHDGHLRPTGSSNKPPTVLLNAISQLRSDESTWKGTFETIMKNAPGRSLPLWRQFSRPTEDRLFDATYNHCGDGSTCSDCDRGRILPRADRPTDHPHIHYGLIASGNQVLLSRVHGDDRGEQSRLHKEELPLLEDGIPPNRLWYFVGREDILSELHGALARPTPRAVVLQGMGGQGKTQIAVQYCERARMEYKFILWANAHTRLSLEWSYDSFAQKLRQDSMSGDSKTSSVEFVKEELKDQSFLLVIDNLDGLDELSDIQRFFPKSQHGRILITSRHEDAAELGRPLEVKAFSQAESLQLLHARSSTTGSTKDDSLELVDALNCLPLGIDQAATYIRRSKTSYRQFLDIFYSRREFLLNHELPKFWNCTKASGADQQPPSNAKIGVWTTWEMSLAIFKQCEFSLAKEDFLAFLPMLDGHCISQSVLQPILERSLPVPKLGDWYSRAVRQASDFSLVNIEPQNLQGTTFSIHPLIIEWLLTRPIRKTFHVYLRNAISGIAQLLNTSHHSQEMDREILTHLRHILMLAKVHELGDNANFGDKVLRDSCILICRFLAEHSREEEGEPILRVLVSQKPNLLQISNTEVESYRSVCNQLGSICRNREDFKEAIEHFSTVLNLGLVQVTFETVSALASLATLYVEIDLVRLALDLCLSVVSRLAKQVRPVRLIGWAVLLNTIADIYCYPLIMNRPSYLPLPGQQSLDMSASEMERCGVSLAIENMSEVYLLMADDTLRALVQYHLGTYAILTKQDTFALDKFRRSLELLSFACETIRLRQFEEQLMLYIVVGVAAQVYFMGETHPFHQTPQKNLENLREAYTRLSPHTLLPCMPDPIDFFRQSPDLLGLLRGQRQIHPTLGAYKLNHTLFDLIVERKHGNSAFDQQNIPRHSGSAANASGQDHEALARMPPSETTGMFTLAVPGIARPFWRLRRTDECGYIIGKRFPAIDWQGMEYEERRHEGTGEITRVADGQLLGKVVRWFGYRQHNYS</sequence>
<dbReference type="AlphaFoldDB" id="A0AAD4GV48"/>
<feature type="domain" description="NB-ARC" evidence="2">
    <location>
        <begin position="257"/>
        <end position="411"/>
    </location>
</feature>
<evidence type="ECO:0000313" key="3">
    <source>
        <dbReference type="EMBL" id="KAF9890396.1"/>
    </source>
</evidence>
<dbReference type="GO" id="GO:0043531">
    <property type="term" value="F:ADP binding"/>
    <property type="evidence" value="ECO:0007669"/>
    <property type="project" value="InterPro"/>
</dbReference>
<reference evidence="3" key="2">
    <citation type="submission" date="2020-02" db="EMBL/GenBank/DDBJ databases">
        <authorList>
            <person name="Gilchrist C.L.M."/>
            <person name="Chooi Y.-H."/>
        </authorList>
    </citation>
    <scope>NUCLEOTIDE SEQUENCE</scope>
    <source>
        <strain evidence="3">MST-FP2251</strain>
    </source>
</reference>
<organism evidence="3 4">
    <name type="scientific">Aspergillus nanangensis</name>
    <dbReference type="NCBI Taxonomy" id="2582783"/>
    <lineage>
        <taxon>Eukaryota</taxon>
        <taxon>Fungi</taxon>
        <taxon>Dikarya</taxon>
        <taxon>Ascomycota</taxon>
        <taxon>Pezizomycotina</taxon>
        <taxon>Eurotiomycetes</taxon>
        <taxon>Eurotiomycetidae</taxon>
        <taxon>Eurotiales</taxon>
        <taxon>Aspergillaceae</taxon>
        <taxon>Aspergillus</taxon>
        <taxon>Aspergillus subgen. Circumdati</taxon>
    </lineage>
</organism>
<gene>
    <name evidence="3" type="ORF">FE257_006064</name>
</gene>
<dbReference type="Gene3D" id="3.40.50.1580">
    <property type="entry name" value="Nucleoside phosphorylase domain"/>
    <property type="match status" value="1"/>
</dbReference>
<evidence type="ECO:0000259" key="2">
    <source>
        <dbReference type="Pfam" id="PF00931"/>
    </source>
</evidence>
<accession>A0AAD4GV48</accession>
<feature type="region of interest" description="Disordered" evidence="1">
    <location>
        <begin position="1"/>
        <end position="22"/>
    </location>
</feature>
<protein>
    <recommendedName>
        <fullName evidence="2">NB-ARC domain-containing protein</fullName>
    </recommendedName>
</protein>
<evidence type="ECO:0000313" key="4">
    <source>
        <dbReference type="Proteomes" id="UP001194746"/>
    </source>
</evidence>
<dbReference type="SUPFAM" id="SSF53167">
    <property type="entry name" value="Purine and uridine phosphorylases"/>
    <property type="match status" value="1"/>
</dbReference>
<dbReference type="Pfam" id="PF00931">
    <property type="entry name" value="NB-ARC"/>
    <property type="match status" value="1"/>
</dbReference>
<dbReference type="Gene3D" id="3.40.50.300">
    <property type="entry name" value="P-loop containing nucleotide triphosphate hydrolases"/>
    <property type="match status" value="1"/>
</dbReference>
<proteinExistence type="predicted"/>
<dbReference type="InterPro" id="IPR035994">
    <property type="entry name" value="Nucleoside_phosphorylase_sf"/>
</dbReference>
<dbReference type="SUPFAM" id="SSF52540">
    <property type="entry name" value="P-loop containing nucleoside triphosphate hydrolases"/>
    <property type="match status" value="1"/>
</dbReference>
<dbReference type="PANTHER" id="PTHR46082">
    <property type="entry name" value="ATP/GTP-BINDING PROTEIN-RELATED"/>
    <property type="match status" value="1"/>
</dbReference>
<dbReference type="EMBL" id="VCAU01000027">
    <property type="protein sequence ID" value="KAF9890396.1"/>
    <property type="molecule type" value="Genomic_DNA"/>
</dbReference>
<dbReference type="GO" id="GO:0003824">
    <property type="term" value="F:catalytic activity"/>
    <property type="evidence" value="ECO:0007669"/>
    <property type="project" value="InterPro"/>
</dbReference>
<dbReference type="PANTHER" id="PTHR46082:SF11">
    <property type="entry name" value="AAA+ ATPASE DOMAIN-CONTAINING PROTEIN-RELATED"/>
    <property type="match status" value="1"/>
</dbReference>
<name>A0AAD4GV48_ASPNN</name>
<reference evidence="3" key="1">
    <citation type="journal article" date="2019" name="Beilstein J. Org. Chem.">
        <title>Nanangenines: drimane sesquiterpenoids as the dominant metabolite cohort of a novel Australian fungus, Aspergillus nanangensis.</title>
        <authorList>
            <person name="Lacey H.J."/>
            <person name="Gilchrist C.L.M."/>
            <person name="Crombie A."/>
            <person name="Kalaitzis J.A."/>
            <person name="Vuong D."/>
            <person name="Rutledge P.J."/>
            <person name="Turner P."/>
            <person name="Pitt J.I."/>
            <person name="Lacey E."/>
            <person name="Chooi Y.H."/>
            <person name="Piggott A.M."/>
        </authorList>
    </citation>
    <scope>NUCLEOTIDE SEQUENCE</scope>
    <source>
        <strain evidence="3">MST-FP2251</strain>
    </source>
</reference>
<dbReference type="InterPro" id="IPR053137">
    <property type="entry name" value="NLR-like"/>
</dbReference>
<dbReference type="InterPro" id="IPR027417">
    <property type="entry name" value="P-loop_NTPase"/>
</dbReference>